<reference evidence="1" key="1">
    <citation type="submission" date="2019-04" db="EMBL/GenBank/DDBJ databases">
        <title>Evolution of Biomass-Degrading Anaerobic Consortia Revealed by Metagenomics.</title>
        <authorList>
            <person name="Peng X."/>
        </authorList>
    </citation>
    <scope>NUCLEOTIDE SEQUENCE</scope>
    <source>
        <strain evidence="1">SIG551</strain>
    </source>
</reference>
<sequence>MPADSRDCIAYFQKNLGEWAFSTERLFSGFRLCSQGPFPERIPKVSFGRPLLPFVLSRKEVPAPA</sequence>
<dbReference type="AlphaFoldDB" id="A0A928Q1W7"/>
<gene>
    <name evidence="1" type="ORF">E7512_01750</name>
</gene>
<name>A0A928Q1W7_9FIRM</name>
<comment type="caution">
    <text evidence="1">The sequence shown here is derived from an EMBL/GenBank/DDBJ whole genome shotgun (WGS) entry which is preliminary data.</text>
</comment>
<dbReference type="EMBL" id="SVNY01000001">
    <property type="protein sequence ID" value="MBE6832303.1"/>
    <property type="molecule type" value="Genomic_DNA"/>
</dbReference>
<proteinExistence type="predicted"/>
<dbReference type="Proteomes" id="UP000754750">
    <property type="component" value="Unassembled WGS sequence"/>
</dbReference>
<evidence type="ECO:0000313" key="1">
    <source>
        <dbReference type="EMBL" id="MBE6832303.1"/>
    </source>
</evidence>
<evidence type="ECO:0000313" key="2">
    <source>
        <dbReference type="Proteomes" id="UP000754750"/>
    </source>
</evidence>
<protein>
    <submittedName>
        <fullName evidence="1">Uncharacterized protein</fullName>
    </submittedName>
</protein>
<organism evidence="1 2">
    <name type="scientific">Faecalispora sporosphaeroides</name>
    <dbReference type="NCBI Taxonomy" id="1549"/>
    <lineage>
        <taxon>Bacteria</taxon>
        <taxon>Bacillati</taxon>
        <taxon>Bacillota</taxon>
        <taxon>Clostridia</taxon>
        <taxon>Eubacteriales</taxon>
        <taxon>Oscillospiraceae</taxon>
        <taxon>Faecalispora</taxon>
    </lineage>
</organism>
<accession>A0A928Q1W7</accession>